<proteinExistence type="predicted"/>
<gene>
    <name evidence="1" type="ORF">EJ06DRAFT_54268</name>
</gene>
<organism evidence="1 2">
    <name type="scientific">Trichodelitschia bisporula</name>
    <dbReference type="NCBI Taxonomy" id="703511"/>
    <lineage>
        <taxon>Eukaryota</taxon>
        <taxon>Fungi</taxon>
        <taxon>Dikarya</taxon>
        <taxon>Ascomycota</taxon>
        <taxon>Pezizomycotina</taxon>
        <taxon>Dothideomycetes</taxon>
        <taxon>Dothideomycetes incertae sedis</taxon>
        <taxon>Phaeotrichales</taxon>
        <taxon>Phaeotrichaceae</taxon>
        <taxon>Trichodelitschia</taxon>
    </lineage>
</organism>
<evidence type="ECO:0000313" key="1">
    <source>
        <dbReference type="EMBL" id="KAF2399498.1"/>
    </source>
</evidence>
<sequence length="184" mass="22022">MKLGAFWRRLEDACFVRCRRRRVDGGGAGAGYPIYWGDGRRDCGKRLRNESLKRPDDQWMQHVGEQRMLRMPSGHEQKIRKEAKAWKRAVGPLADGRWYRIRIYRQSLLYGWLHLRIESEREWRLAAFVCHDNVERLGVFIEICNAMQDASTRIQWWWRCLLLCFACHRWVSRLQLCESRDGPL</sequence>
<dbReference type="EMBL" id="ML996697">
    <property type="protein sequence ID" value="KAF2399498.1"/>
    <property type="molecule type" value="Genomic_DNA"/>
</dbReference>
<protein>
    <submittedName>
        <fullName evidence="1">Uncharacterized protein</fullName>
    </submittedName>
</protein>
<reference evidence="1" key="1">
    <citation type="journal article" date="2020" name="Stud. Mycol.">
        <title>101 Dothideomycetes genomes: a test case for predicting lifestyles and emergence of pathogens.</title>
        <authorList>
            <person name="Haridas S."/>
            <person name="Albert R."/>
            <person name="Binder M."/>
            <person name="Bloem J."/>
            <person name="Labutti K."/>
            <person name="Salamov A."/>
            <person name="Andreopoulos B."/>
            <person name="Baker S."/>
            <person name="Barry K."/>
            <person name="Bills G."/>
            <person name="Bluhm B."/>
            <person name="Cannon C."/>
            <person name="Castanera R."/>
            <person name="Culley D."/>
            <person name="Daum C."/>
            <person name="Ezra D."/>
            <person name="Gonzalez J."/>
            <person name="Henrissat B."/>
            <person name="Kuo A."/>
            <person name="Liang C."/>
            <person name="Lipzen A."/>
            <person name="Lutzoni F."/>
            <person name="Magnuson J."/>
            <person name="Mondo S."/>
            <person name="Nolan M."/>
            <person name="Ohm R."/>
            <person name="Pangilinan J."/>
            <person name="Park H.-J."/>
            <person name="Ramirez L."/>
            <person name="Alfaro M."/>
            <person name="Sun H."/>
            <person name="Tritt A."/>
            <person name="Yoshinaga Y."/>
            <person name="Zwiers L.-H."/>
            <person name="Turgeon B."/>
            <person name="Goodwin S."/>
            <person name="Spatafora J."/>
            <person name="Crous P."/>
            <person name="Grigoriev I."/>
        </authorList>
    </citation>
    <scope>NUCLEOTIDE SEQUENCE</scope>
    <source>
        <strain evidence="1">CBS 262.69</strain>
    </source>
</reference>
<evidence type="ECO:0000313" key="2">
    <source>
        <dbReference type="Proteomes" id="UP000799640"/>
    </source>
</evidence>
<accession>A0A6G1HTW7</accession>
<name>A0A6G1HTW7_9PEZI</name>
<dbReference type="Proteomes" id="UP000799640">
    <property type="component" value="Unassembled WGS sequence"/>
</dbReference>
<dbReference type="AlphaFoldDB" id="A0A6G1HTW7"/>
<keyword evidence="2" id="KW-1185">Reference proteome</keyword>